<dbReference type="InterPro" id="IPR011604">
    <property type="entry name" value="PDDEXK-like_dom_sf"/>
</dbReference>
<dbReference type="Pfam" id="PF12705">
    <property type="entry name" value="PDDEXK_1"/>
    <property type="match status" value="1"/>
</dbReference>
<keyword evidence="3" id="KW-1185">Reference proteome</keyword>
<reference evidence="2 3" key="1">
    <citation type="submission" date="2018-07" db="EMBL/GenBank/DDBJ databases">
        <authorList>
            <person name="Quirk P.G."/>
            <person name="Krulwich T.A."/>
        </authorList>
    </citation>
    <scope>NUCLEOTIDE SEQUENCE [LARGE SCALE GENOMIC DNA]</scope>
    <source>
        <strain evidence="2 3">CC-BB4</strain>
    </source>
</reference>
<proteinExistence type="predicted"/>
<dbReference type="SUPFAM" id="SSF52540">
    <property type="entry name" value="P-loop containing nucleoside triphosphate hydrolases"/>
    <property type="match status" value="1"/>
</dbReference>
<name>A0A345ZZL4_9HYPH</name>
<dbReference type="InterPro" id="IPR038726">
    <property type="entry name" value="PDDEXK_AddAB-type"/>
</dbReference>
<evidence type="ECO:0000259" key="1">
    <source>
        <dbReference type="Pfam" id="PF12705"/>
    </source>
</evidence>
<organism evidence="2 3">
    <name type="scientific">Pseudolabrys taiwanensis</name>
    <dbReference type="NCBI Taxonomy" id="331696"/>
    <lineage>
        <taxon>Bacteria</taxon>
        <taxon>Pseudomonadati</taxon>
        <taxon>Pseudomonadota</taxon>
        <taxon>Alphaproteobacteria</taxon>
        <taxon>Hyphomicrobiales</taxon>
        <taxon>Xanthobacteraceae</taxon>
        <taxon>Pseudolabrys</taxon>
    </lineage>
</organism>
<evidence type="ECO:0000313" key="3">
    <source>
        <dbReference type="Proteomes" id="UP000254889"/>
    </source>
</evidence>
<dbReference type="RefSeq" id="WP_115692740.1">
    <property type="nucleotide sequence ID" value="NZ_CP031417.1"/>
</dbReference>
<accession>A0A345ZZL4</accession>
<dbReference type="Gene3D" id="3.90.320.10">
    <property type="match status" value="1"/>
</dbReference>
<dbReference type="Proteomes" id="UP000254889">
    <property type="component" value="Chromosome"/>
</dbReference>
<dbReference type="AlphaFoldDB" id="A0A345ZZL4"/>
<protein>
    <submittedName>
        <fullName evidence="2">Double-strand break repair protein AddB</fullName>
    </submittedName>
</protein>
<dbReference type="OrthoDB" id="9780606at2"/>
<sequence>MATRPNVFNIPASAPFLTVLIDALRAGKLVPGFPASREPLELARATLYLPTRRACRLARDVFLDRLDGDAAILPRIVPLGDLDEDEIAFAQAATAELAETALSLPPAIEPLERRLLLAELILKWANSPEVRSAAGSPLVANTPSAALGLADDLARLMDDMTTRQVSWDKLDTLVPDDLDSYWQLSLRFLKIAREVWPAIRAERGAIESAERRDLLIEAEAQRLAGSNAPVIAAGSTGSMPATAKLLATIASLPHGAVVLPGLDMHLDETSWQRISGDGGDKTHDGAPSAGHAQFALQALLQRMNITRAEVTQLGAGGGREALASEALRPAATTEHWQLSRKADDFNSAIDSALGTVALIEAANAEEETLAIAVAIRETLEPPQKTVALVTPDRALARRVLAALERWRIAVDDSGGDSLADTAAGRFARLAAAAAIKGLEPVTLLALLKHPLLRLGAEPGAHDLATAALERALLRGPRPKPGTPALKAALAHFRANRHDMHRSDPRWLLDEDALDAAAELIERLAAALAPLETLTREHPLATLATGHRQAIVALAGEEAFDGVDGRALVDALDDLIASPSAQSLAIARGDYPDVFQAAIGDRVVRRPETRDVRVHIYGPLEARLQTVDRVILGGLNEATWPPETRSDPWLSRPMRRDLGLDPPERRIGLSAHDFAQALGMNEVILTRAQKLAGAPTVTSRFVQRIGALAGEARWQRVIARGDQYLELVRALDQPAQVKAVARPEPKPPLEARPTRLSVTAIEDWLRDPYTIYARYILRLMPLDAVDTPPGARDRGTIIHGAIGDYTRIFADGAPADPMKELTALGDERFKPLADYPEARAFWWPRYERIAQWFAQWDGARRASIASLYAEIKGELKFEIGDRTFTLSAVADRIEKRTDGTYAIVDYKTGQARTEKQVRTGLAPQLTLEAAILRAGGFKDVAPGSVSAITYVTLKGGEPAGKEQPIDFKEGTPDTQAEHALAKLKALATTFENKDAPYLSLVHPMWRTHYGDYDHLARVKEWSLTGGADEGEG</sequence>
<dbReference type="InterPro" id="IPR014153">
    <property type="entry name" value="Ds_break_AddB"/>
</dbReference>
<dbReference type="InterPro" id="IPR027417">
    <property type="entry name" value="P-loop_NTPase"/>
</dbReference>
<dbReference type="NCBIfam" id="TIGR02786">
    <property type="entry name" value="addB_alphas"/>
    <property type="match status" value="1"/>
</dbReference>
<dbReference type="EMBL" id="CP031417">
    <property type="protein sequence ID" value="AXK82361.1"/>
    <property type="molecule type" value="Genomic_DNA"/>
</dbReference>
<dbReference type="KEGG" id="ptaw:DW352_18680"/>
<gene>
    <name evidence="2" type="primary">addB</name>
    <name evidence="2" type="ORF">DW352_18680</name>
</gene>
<evidence type="ECO:0000313" key="2">
    <source>
        <dbReference type="EMBL" id="AXK82361.1"/>
    </source>
</evidence>
<feature type="domain" description="PD-(D/E)XK endonuclease-like" evidence="1">
    <location>
        <begin position="754"/>
        <end position="992"/>
    </location>
</feature>